<dbReference type="Pfam" id="PF00170">
    <property type="entry name" value="bZIP_1"/>
    <property type="match status" value="1"/>
</dbReference>
<evidence type="ECO:0000256" key="2">
    <source>
        <dbReference type="SAM" id="MobiDB-lite"/>
    </source>
</evidence>
<keyword evidence="5" id="KW-1185">Reference proteome</keyword>
<comment type="caution">
    <text evidence="4">The sequence shown here is derived from an EMBL/GenBank/DDBJ whole genome shotgun (WGS) entry which is preliminary data.</text>
</comment>
<feature type="region of interest" description="Disordered" evidence="2">
    <location>
        <begin position="1"/>
        <end position="69"/>
    </location>
</feature>
<organism evidence="4 5">
    <name type="scientific">Aspergillus pseudoustus</name>
    <dbReference type="NCBI Taxonomy" id="1810923"/>
    <lineage>
        <taxon>Eukaryota</taxon>
        <taxon>Fungi</taxon>
        <taxon>Dikarya</taxon>
        <taxon>Ascomycota</taxon>
        <taxon>Pezizomycotina</taxon>
        <taxon>Eurotiomycetes</taxon>
        <taxon>Eurotiomycetidae</taxon>
        <taxon>Eurotiales</taxon>
        <taxon>Aspergillaceae</taxon>
        <taxon>Aspergillus</taxon>
        <taxon>Aspergillus subgen. Nidulantes</taxon>
    </lineage>
</organism>
<name>A0ABR4JGT7_9EURO</name>
<dbReference type="EMBL" id="JBFXLU010000135">
    <property type="protein sequence ID" value="KAL2839256.1"/>
    <property type="molecule type" value="Genomic_DNA"/>
</dbReference>
<proteinExistence type="predicted"/>
<feature type="domain" description="BZIP" evidence="3">
    <location>
        <begin position="122"/>
        <end position="171"/>
    </location>
</feature>
<feature type="coiled-coil region" evidence="1">
    <location>
        <begin position="118"/>
        <end position="167"/>
    </location>
</feature>
<evidence type="ECO:0000313" key="5">
    <source>
        <dbReference type="Proteomes" id="UP001610446"/>
    </source>
</evidence>
<evidence type="ECO:0000313" key="4">
    <source>
        <dbReference type="EMBL" id="KAL2839256.1"/>
    </source>
</evidence>
<accession>A0ABR4JGT7</accession>
<keyword evidence="1" id="KW-0175">Coiled coil</keyword>
<reference evidence="4 5" key="1">
    <citation type="submission" date="2024-07" db="EMBL/GenBank/DDBJ databases">
        <title>Section-level genome sequencing and comparative genomics of Aspergillus sections Usti and Cavernicolus.</title>
        <authorList>
            <consortium name="Lawrence Berkeley National Laboratory"/>
            <person name="Nybo J.L."/>
            <person name="Vesth T.C."/>
            <person name="Theobald S."/>
            <person name="Frisvad J.C."/>
            <person name="Larsen T.O."/>
            <person name="Kjaerboelling I."/>
            <person name="Rothschild-Mancinelli K."/>
            <person name="Lyhne E.K."/>
            <person name="Kogle M.E."/>
            <person name="Barry K."/>
            <person name="Clum A."/>
            <person name="Na H."/>
            <person name="Ledsgaard L."/>
            <person name="Lin J."/>
            <person name="Lipzen A."/>
            <person name="Kuo A."/>
            <person name="Riley R."/>
            <person name="Mondo S."/>
            <person name="Labutti K."/>
            <person name="Haridas S."/>
            <person name="Pangalinan J."/>
            <person name="Salamov A.A."/>
            <person name="Simmons B.A."/>
            <person name="Magnuson J.K."/>
            <person name="Chen J."/>
            <person name="Drula E."/>
            <person name="Henrissat B."/>
            <person name="Wiebenga A."/>
            <person name="Lubbers R.J."/>
            <person name="Gomes A.C."/>
            <person name="Makela M.R."/>
            <person name="Stajich J."/>
            <person name="Grigoriev I.V."/>
            <person name="Mortensen U.H."/>
            <person name="De Vries R.P."/>
            <person name="Baker S.E."/>
            <person name="Andersen M.R."/>
        </authorList>
    </citation>
    <scope>NUCLEOTIDE SEQUENCE [LARGE SCALE GENOMIC DNA]</scope>
    <source>
        <strain evidence="4 5">CBS 123904</strain>
    </source>
</reference>
<protein>
    <recommendedName>
        <fullName evidence="3">BZIP domain-containing protein</fullName>
    </recommendedName>
</protein>
<feature type="compositionally biased region" description="Basic and acidic residues" evidence="2">
    <location>
        <begin position="38"/>
        <end position="48"/>
    </location>
</feature>
<dbReference type="InterPro" id="IPR004827">
    <property type="entry name" value="bZIP"/>
</dbReference>
<sequence length="205" mass="23228">MAQQQLMSGSSSCSSYGATTRKCPTGPHHHPQCSNNTADKEPGNENRHRGSTTTTTMDPDITAGFDLPPTSGTDFDDDLLFFTSLNANSRHAHIRPRSPSAFCRTLRISSPRRAPHFVTNLQAQNREAQRRSRERREQERTHLLELLQKLGAENERISSLLDQTREKYLTLDADILRRWRQEMMSSMTGLIQHQDLAEEVLEAVA</sequence>
<evidence type="ECO:0000259" key="3">
    <source>
        <dbReference type="Pfam" id="PF00170"/>
    </source>
</evidence>
<evidence type="ECO:0000256" key="1">
    <source>
        <dbReference type="SAM" id="Coils"/>
    </source>
</evidence>
<gene>
    <name evidence="4" type="ORF">BJY01DRAFT_250569</name>
</gene>
<dbReference type="Proteomes" id="UP001610446">
    <property type="component" value="Unassembled WGS sequence"/>
</dbReference>